<feature type="compositionally biased region" description="Pro residues" evidence="1">
    <location>
        <begin position="36"/>
        <end position="54"/>
    </location>
</feature>
<organism evidence="2 3">
    <name type="scientific">Human papillomavirus 120</name>
    <dbReference type="NCBI Taxonomy" id="765052"/>
    <lineage>
        <taxon>Viruses</taxon>
        <taxon>Monodnaviria</taxon>
        <taxon>Shotokuvirae</taxon>
        <taxon>Cossaviricota</taxon>
        <taxon>Papovaviricetes</taxon>
        <taxon>Zurhausenvirales</taxon>
        <taxon>Papillomaviridae</taxon>
        <taxon>Firstpapillomavirinae</taxon>
        <taxon>Betapapillomavirus</taxon>
        <taxon>Betapapillomavirus 2</taxon>
    </lineage>
</organism>
<sequence length="176" mass="19156">MMQSAMVLQEYGKCMLIKILSLPLLLAQRRQLETPPTTPFPKPFPPPCPPPNGHHPPTADTAEKRLALQPPPGGKKGKEKKPGEEKPDQGPEAESNGEGGKPDDPPPEDPQNPPGGEGTVEGGPSPGHGPDPEPEKQNLLEGVALRLVKWEQQFDHLVDTVVADLRNYWMQLKTPQ</sequence>
<proteinExistence type="predicted"/>
<feature type="compositionally biased region" description="Gly residues" evidence="1">
    <location>
        <begin position="115"/>
        <end position="126"/>
    </location>
</feature>
<protein>
    <submittedName>
        <fullName evidence="2">E4</fullName>
    </submittedName>
</protein>
<accession>I2A5Y6</accession>
<feature type="region of interest" description="Disordered" evidence="1">
    <location>
        <begin position="33"/>
        <end position="140"/>
    </location>
</feature>
<gene>
    <name evidence="2" type="primary">E4</name>
</gene>
<evidence type="ECO:0000313" key="3">
    <source>
        <dbReference type="Proteomes" id="UP000129925"/>
    </source>
</evidence>
<feature type="compositionally biased region" description="Basic and acidic residues" evidence="1">
    <location>
        <begin position="80"/>
        <end position="89"/>
    </location>
</feature>
<evidence type="ECO:0000313" key="2">
    <source>
        <dbReference type="EMBL" id="AFJ32710.1"/>
    </source>
</evidence>
<evidence type="ECO:0000256" key="1">
    <source>
        <dbReference type="SAM" id="MobiDB-lite"/>
    </source>
</evidence>
<dbReference type="EMBL" id="JQ963484">
    <property type="protein sequence ID" value="AFJ32710.1"/>
    <property type="molecule type" value="Genomic_DNA"/>
</dbReference>
<name>I2A5Y6_9PAPI</name>
<dbReference type="Proteomes" id="UP000129925">
    <property type="component" value="Segment"/>
</dbReference>
<reference evidence="2 3" key="1">
    <citation type="journal article" date="2012" name="J. Gen. Virol.">
        <title>Characterization of human papillomavirus type 120: a novel betapapillomavirus with tropism for multiple anatomical niches.</title>
        <authorList>
            <person name="Bottalico D."/>
            <person name="Chen Z."/>
            <person name="Kocjan B.J."/>
            <person name="Seme K."/>
            <person name="Poljak M."/>
            <person name="Burk R.D."/>
        </authorList>
    </citation>
    <scope>NUCLEOTIDE SEQUENCE [LARGE SCALE GENOMIC DNA]</scope>
    <source>
        <strain evidence="2">CL3767</strain>
    </source>
</reference>